<comment type="caution">
    <text evidence="1">The sequence shown here is derived from an EMBL/GenBank/DDBJ whole genome shotgun (WGS) entry which is preliminary data.</text>
</comment>
<name>A0ABS6V245_9PSEU</name>
<dbReference type="Proteomes" id="UP000694287">
    <property type="component" value="Unassembled WGS sequence"/>
</dbReference>
<evidence type="ECO:0000313" key="2">
    <source>
        <dbReference type="Proteomes" id="UP000694287"/>
    </source>
</evidence>
<reference evidence="1 2" key="1">
    <citation type="submission" date="2020-11" db="EMBL/GenBank/DDBJ databases">
        <title>Pseudonocardia abyssalis sp. nov. and Pseudonocardia oceani sp. nov., description and phylogenomic analysis of two novel actinomycetes isolated from the deep Southern Ocean.</title>
        <authorList>
            <person name="Parra J."/>
        </authorList>
    </citation>
    <scope>NUCLEOTIDE SEQUENCE [LARGE SCALE GENOMIC DNA]</scope>
    <source>
        <strain evidence="1 2">KRD-168</strain>
    </source>
</reference>
<organism evidence="1 2">
    <name type="scientific">Pseudonocardia abyssalis</name>
    <dbReference type="NCBI Taxonomy" id="2792008"/>
    <lineage>
        <taxon>Bacteria</taxon>
        <taxon>Bacillati</taxon>
        <taxon>Actinomycetota</taxon>
        <taxon>Actinomycetes</taxon>
        <taxon>Pseudonocardiales</taxon>
        <taxon>Pseudonocardiaceae</taxon>
        <taxon>Pseudonocardia</taxon>
    </lineage>
</organism>
<accession>A0ABS6V245</accession>
<evidence type="ECO:0000313" key="1">
    <source>
        <dbReference type="EMBL" id="MBW0138576.1"/>
    </source>
</evidence>
<gene>
    <name evidence="1" type="ORF">I4I81_30565</name>
</gene>
<keyword evidence="2" id="KW-1185">Reference proteome</keyword>
<dbReference type="EMBL" id="JADQDK010000001">
    <property type="protein sequence ID" value="MBW0138576.1"/>
    <property type="molecule type" value="Genomic_DNA"/>
</dbReference>
<protein>
    <submittedName>
        <fullName evidence="1">Uncharacterized protein</fullName>
    </submittedName>
</protein>
<dbReference type="RefSeq" id="WP_218601166.1">
    <property type="nucleotide sequence ID" value="NZ_JADQDJ010000012.1"/>
</dbReference>
<sequence>MTSIAGFCGLCAASGVWPAIDTVMTAGLLGLAGLALAGHLARATVRELRFRRYLNNLDAHDAARPTREEIPA</sequence>
<proteinExistence type="predicted"/>